<dbReference type="PANTHER" id="PTHR30055:SF220">
    <property type="entry name" value="TETR-FAMILY REGULATORY PROTEIN"/>
    <property type="match status" value="1"/>
</dbReference>
<evidence type="ECO:0000256" key="3">
    <source>
        <dbReference type="ARBA" id="ARBA00023163"/>
    </source>
</evidence>
<feature type="DNA-binding region" description="H-T-H motif" evidence="4">
    <location>
        <begin position="28"/>
        <end position="47"/>
    </location>
</feature>
<organism evidence="6 7">
    <name type="scientific">Nocardia vermiculata</name>
    <dbReference type="NCBI Taxonomy" id="257274"/>
    <lineage>
        <taxon>Bacteria</taxon>
        <taxon>Bacillati</taxon>
        <taxon>Actinomycetota</taxon>
        <taxon>Actinomycetes</taxon>
        <taxon>Mycobacteriales</taxon>
        <taxon>Nocardiaceae</taxon>
        <taxon>Nocardia</taxon>
    </lineage>
</organism>
<keyword evidence="3" id="KW-0804">Transcription</keyword>
<protein>
    <submittedName>
        <fullName evidence="6">TetR/AcrR family transcriptional regulator</fullName>
    </submittedName>
</protein>
<dbReference type="InterPro" id="IPR025996">
    <property type="entry name" value="MT1864/Rv1816-like_C"/>
</dbReference>
<dbReference type="GO" id="GO:0003700">
    <property type="term" value="F:DNA-binding transcription factor activity"/>
    <property type="evidence" value="ECO:0007669"/>
    <property type="project" value="TreeGrafter"/>
</dbReference>
<name>A0A846XQD1_9NOCA</name>
<dbReference type="SUPFAM" id="SSF48498">
    <property type="entry name" value="Tetracyclin repressor-like, C-terminal domain"/>
    <property type="match status" value="1"/>
</dbReference>
<evidence type="ECO:0000256" key="4">
    <source>
        <dbReference type="PROSITE-ProRule" id="PRU00335"/>
    </source>
</evidence>
<feature type="domain" description="HTH tetR-type" evidence="5">
    <location>
        <begin position="5"/>
        <end position="65"/>
    </location>
</feature>
<dbReference type="AlphaFoldDB" id="A0A846XQD1"/>
<dbReference type="Proteomes" id="UP000565711">
    <property type="component" value="Unassembled WGS sequence"/>
</dbReference>
<keyword evidence="2 4" id="KW-0238">DNA-binding</keyword>
<dbReference type="GO" id="GO:0000976">
    <property type="term" value="F:transcription cis-regulatory region binding"/>
    <property type="evidence" value="ECO:0007669"/>
    <property type="project" value="TreeGrafter"/>
</dbReference>
<dbReference type="PANTHER" id="PTHR30055">
    <property type="entry name" value="HTH-TYPE TRANSCRIPTIONAL REGULATOR RUTR"/>
    <property type="match status" value="1"/>
</dbReference>
<keyword evidence="1" id="KW-0805">Transcription regulation</keyword>
<gene>
    <name evidence="6" type="ORF">HGA08_01205</name>
</gene>
<dbReference type="PROSITE" id="PS50977">
    <property type="entry name" value="HTH_TETR_2"/>
    <property type="match status" value="1"/>
</dbReference>
<dbReference type="Gene3D" id="1.10.357.10">
    <property type="entry name" value="Tetracycline Repressor, domain 2"/>
    <property type="match status" value="1"/>
</dbReference>
<dbReference type="InterPro" id="IPR050109">
    <property type="entry name" value="HTH-type_TetR-like_transc_reg"/>
</dbReference>
<evidence type="ECO:0000313" key="7">
    <source>
        <dbReference type="Proteomes" id="UP000565711"/>
    </source>
</evidence>
<evidence type="ECO:0000256" key="1">
    <source>
        <dbReference type="ARBA" id="ARBA00023015"/>
    </source>
</evidence>
<dbReference type="RefSeq" id="WP_067869959.1">
    <property type="nucleotide sequence ID" value="NZ_JAAXOP010000001.1"/>
</dbReference>
<proteinExistence type="predicted"/>
<evidence type="ECO:0000313" key="6">
    <source>
        <dbReference type="EMBL" id="NKY48827.1"/>
    </source>
</evidence>
<evidence type="ECO:0000256" key="2">
    <source>
        <dbReference type="ARBA" id="ARBA00023125"/>
    </source>
</evidence>
<keyword evidence="7" id="KW-1185">Reference proteome</keyword>
<sequence length="193" mass="21302">MGVDEPVRERLVDAGVQLLEQVGAAQLGLRAIAREAGVSHGAPRRYFPTHSSLLAAIAARGFADLSARFTAHDAASTRDRVDLLAHEYIDFAARRPQMFTLMFRHDLLEGSGENLRRVTLPIYQDWTALIAECVRDRDGERAFGLWTNLHGIATLVANRNVELIAPDTELDRLAARTVRLHLSGGPNDRTGPE</sequence>
<comment type="caution">
    <text evidence="6">The sequence shown here is derived from an EMBL/GenBank/DDBJ whole genome shotgun (WGS) entry which is preliminary data.</text>
</comment>
<dbReference type="InterPro" id="IPR009057">
    <property type="entry name" value="Homeodomain-like_sf"/>
</dbReference>
<reference evidence="6 7" key="1">
    <citation type="submission" date="2020-04" db="EMBL/GenBank/DDBJ databases">
        <title>MicrobeNet Type strains.</title>
        <authorList>
            <person name="Nicholson A.C."/>
        </authorList>
    </citation>
    <scope>NUCLEOTIDE SEQUENCE [LARGE SCALE GENOMIC DNA]</scope>
    <source>
        <strain evidence="6 7">JCM 12354</strain>
    </source>
</reference>
<dbReference type="InterPro" id="IPR036271">
    <property type="entry name" value="Tet_transcr_reg_TetR-rel_C_sf"/>
</dbReference>
<evidence type="ECO:0000259" key="5">
    <source>
        <dbReference type="PROSITE" id="PS50977"/>
    </source>
</evidence>
<dbReference type="EMBL" id="JAAXOP010000001">
    <property type="protein sequence ID" value="NKY48827.1"/>
    <property type="molecule type" value="Genomic_DNA"/>
</dbReference>
<dbReference type="SUPFAM" id="SSF46689">
    <property type="entry name" value="Homeodomain-like"/>
    <property type="match status" value="1"/>
</dbReference>
<dbReference type="Pfam" id="PF00440">
    <property type="entry name" value="TetR_N"/>
    <property type="match status" value="1"/>
</dbReference>
<dbReference type="Pfam" id="PF13305">
    <property type="entry name" value="TetR_C_33"/>
    <property type="match status" value="1"/>
</dbReference>
<dbReference type="InterPro" id="IPR001647">
    <property type="entry name" value="HTH_TetR"/>
</dbReference>
<accession>A0A846XQD1</accession>